<evidence type="ECO:0000256" key="5">
    <source>
        <dbReference type="ARBA" id="ARBA00023136"/>
    </source>
</evidence>
<dbReference type="PROSITE" id="PS50262">
    <property type="entry name" value="G_PROTEIN_RECEP_F1_2"/>
    <property type="match status" value="1"/>
</dbReference>
<keyword evidence="5 8" id="KW-0472">Membrane</keyword>
<evidence type="ECO:0000259" key="9">
    <source>
        <dbReference type="PROSITE" id="PS50262"/>
    </source>
</evidence>
<feature type="transmembrane region" description="Helical" evidence="8">
    <location>
        <begin position="197"/>
        <end position="223"/>
    </location>
</feature>
<feature type="domain" description="G-protein coupled receptors family 1 profile" evidence="9">
    <location>
        <begin position="47"/>
        <end position="304"/>
    </location>
</feature>
<name>A0A6P8IHK9_ACTTE</name>
<dbReference type="Pfam" id="PF00001">
    <property type="entry name" value="7tm_1"/>
    <property type="match status" value="1"/>
</dbReference>
<dbReference type="RefSeq" id="XP_031566282.1">
    <property type="nucleotide sequence ID" value="XM_031710422.1"/>
</dbReference>
<evidence type="ECO:0000256" key="8">
    <source>
        <dbReference type="SAM" id="Phobius"/>
    </source>
</evidence>
<keyword evidence="7" id="KW-0807">Transducer</keyword>
<feature type="transmembrane region" description="Helical" evidence="8">
    <location>
        <begin position="112"/>
        <end position="130"/>
    </location>
</feature>
<gene>
    <name evidence="11 12 13 14 15" type="primary">LOC116301376</name>
</gene>
<dbReference type="Gene3D" id="1.20.1070.10">
    <property type="entry name" value="Rhodopsin 7-helix transmembrane proteins"/>
    <property type="match status" value="1"/>
</dbReference>
<keyword evidence="3 8" id="KW-1133">Transmembrane helix</keyword>
<dbReference type="GeneID" id="116301376"/>
<dbReference type="PANTHER" id="PTHR45695:SF9">
    <property type="entry name" value="LEUCOKININ RECEPTOR"/>
    <property type="match status" value="1"/>
</dbReference>
<keyword evidence="6" id="KW-0675">Receptor</keyword>
<evidence type="ECO:0000313" key="11">
    <source>
        <dbReference type="RefSeq" id="XP_031566279.1"/>
    </source>
</evidence>
<evidence type="ECO:0000256" key="1">
    <source>
        <dbReference type="ARBA" id="ARBA00004141"/>
    </source>
</evidence>
<evidence type="ECO:0000256" key="3">
    <source>
        <dbReference type="ARBA" id="ARBA00022989"/>
    </source>
</evidence>
<dbReference type="KEGG" id="aten:116301376"/>
<dbReference type="PANTHER" id="PTHR45695">
    <property type="entry name" value="LEUCOKININ RECEPTOR-RELATED"/>
    <property type="match status" value="1"/>
</dbReference>
<dbReference type="RefSeq" id="XP_031566280.1">
    <property type="nucleotide sequence ID" value="XM_031710420.1"/>
</dbReference>
<feature type="transmembrane region" description="Helical" evidence="8">
    <location>
        <begin position="246"/>
        <end position="264"/>
    </location>
</feature>
<dbReference type="CDD" id="cd00637">
    <property type="entry name" value="7tm_classA_rhodopsin-like"/>
    <property type="match status" value="1"/>
</dbReference>
<accession>A0A6P8IHK9</accession>
<dbReference type="GO" id="GO:0005886">
    <property type="term" value="C:plasma membrane"/>
    <property type="evidence" value="ECO:0007669"/>
    <property type="project" value="TreeGrafter"/>
</dbReference>
<organism evidence="10 13">
    <name type="scientific">Actinia tenebrosa</name>
    <name type="common">Australian red waratah sea anemone</name>
    <dbReference type="NCBI Taxonomy" id="6105"/>
    <lineage>
        <taxon>Eukaryota</taxon>
        <taxon>Metazoa</taxon>
        <taxon>Cnidaria</taxon>
        <taxon>Anthozoa</taxon>
        <taxon>Hexacorallia</taxon>
        <taxon>Actiniaria</taxon>
        <taxon>Actiniidae</taxon>
        <taxon>Actinia</taxon>
    </lineage>
</organism>
<comment type="subcellular location">
    <subcellularLocation>
        <location evidence="1">Membrane</location>
        <topology evidence="1">Multi-pass membrane protein</topology>
    </subcellularLocation>
</comment>
<reference evidence="11 12" key="1">
    <citation type="submission" date="2025-04" db="UniProtKB">
        <authorList>
            <consortium name="RefSeq"/>
        </authorList>
    </citation>
    <scope>IDENTIFICATION</scope>
    <source>
        <tissue evidence="11 12">Tentacle</tissue>
    </source>
</reference>
<dbReference type="FunFam" id="1.20.1070.10:FF:000291">
    <property type="entry name" value="Predicted protein"/>
    <property type="match status" value="1"/>
</dbReference>
<dbReference type="RefSeq" id="XP_031566279.1">
    <property type="nucleotide sequence ID" value="XM_031710419.1"/>
</dbReference>
<dbReference type="InterPro" id="IPR000276">
    <property type="entry name" value="GPCR_Rhodpsn"/>
</dbReference>
<keyword evidence="10" id="KW-1185">Reference proteome</keyword>
<dbReference type="GO" id="GO:0004930">
    <property type="term" value="F:G protein-coupled receptor activity"/>
    <property type="evidence" value="ECO:0007669"/>
    <property type="project" value="UniProtKB-KW"/>
</dbReference>
<protein>
    <submittedName>
        <fullName evidence="11 12">Substance-K receptor-like</fullName>
    </submittedName>
</protein>
<evidence type="ECO:0000313" key="14">
    <source>
        <dbReference type="RefSeq" id="XP_031566282.1"/>
    </source>
</evidence>
<dbReference type="RefSeq" id="XP_031566281.1">
    <property type="nucleotide sequence ID" value="XM_031710421.1"/>
</dbReference>
<evidence type="ECO:0000256" key="7">
    <source>
        <dbReference type="ARBA" id="ARBA00023224"/>
    </source>
</evidence>
<evidence type="ECO:0000313" key="10">
    <source>
        <dbReference type="Proteomes" id="UP000515163"/>
    </source>
</evidence>
<keyword evidence="2 8" id="KW-0812">Transmembrane</keyword>
<feature type="transmembrane region" description="Helical" evidence="8">
    <location>
        <begin position="35"/>
        <end position="55"/>
    </location>
</feature>
<proteinExistence type="predicted"/>
<feature type="transmembrane region" description="Helical" evidence="8">
    <location>
        <begin position="284"/>
        <end position="307"/>
    </location>
</feature>
<dbReference type="SUPFAM" id="SSF81321">
    <property type="entry name" value="Family A G protein-coupled receptor-like"/>
    <property type="match status" value="1"/>
</dbReference>
<evidence type="ECO:0000313" key="12">
    <source>
        <dbReference type="RefSeq" id="XP_031566280.1"/>
    </source>
</evidence>
<dbReference type="AlphaFoldDB" id="A0A6P8IHK9"/>
<evidence type="ECO:0000313" key="15">
    <source>
        <dbReference type="RefSeq" id="XP_031566283.1"/>
    </source>
</evidence>
<dbReference type="OrthoDB" id="5981855at2759"/>
<feature type="transmembrane region" description="Helical" evidence="8">
    <location>
        <begin position="151"/>
        <end position="177"/>
    </location>
</feature>
<dbReference type="Proteomes" id="UP000515163">
    <property type="component" value="Unplaced"/>
</dbReference>
<evidence type="ECO:0000256" key="2">
    <source>
        <dbReference type="ARBA" id="ARBA00022692"/>
    </source>
</evidence>
<evidence type="ECO:0000313" key="13">
    <source>
        <dbReference type="RefSeq" id="XP_031566281.1"/>
    </source>
</evidence>
<feature type="transmembrane region" description="Helical" evidence="8">
    <location>
        <begin position="67"/>
        <end position="92"/>
    </location>
</feature>
<dbReference type="RefSeq" id="XP_031566283.1">
    <property type="nucleotide sequence ID" value="XM_031710423.1"/>
</dbReference>
<sequence length="360" mass="40912">MSNNTLNFTTPSSSIQPGTSCEARMNQAARIGLTVAHVLVLLAAVTGNSFVIHLIRTKNKMKVSFNFLVVNMAIADMIDAIFSVPNNIAYLYVEVRWFPGFFGLFLCKVSNFIILVCILVSTTTMTVIAIERYLATTKVLKRPLSLPAVKLVIAVIWILAGLMSVTELIRMDLVYLYGQYFCSIHSDWRKYLIIEMVIKFAITYAFPVWTMTILYSIIVCLLWKKAPVGEEIDEYNRRLHKQKKGIIKKLVTIVIIFALGWLPVHIMHFIGAFNTDIYMCVPEFIKLIFFWLAHANSAINPFLYLMLTKNSRALFKAHISGIIRGEGSSGRGSNRRDKQRAHSLLMWKRSSKKTTKTVVI</sequence>
<evidence type="ECO:0000256" key="4">
    <source>
        <dbReference type="ARBA" id="ARBA00023040"/>
    </source>
</evidence>
<keyword evidence="4" id="KW-0297">G-protein coupled receptor</keyword>
<dbReference type="InterPro" id="IPR017452">
    <property type="entry name" value="GPCR_Rhodpsn_7TM"/>
</dbReference>
<evidence type="ECO:0000256" key="6">
    <source>
        <dbReference type="ARBA" id="ARBA00023170"/>
    </source>
</evidence>
<dbReference type="PRINTS" id="PR00237">
    <property type="entry name" value="GPCRRHODOPSN"/>
</dbReference>